<evidence type="ECO:0000313" key="13">
    <source>
        <dbReference type="Proteomes" id="UP001150925"/>
    </source>
</evidence>
<feature type="region of interest" description="Disordered" evidence="9">
    <location>
        <begin position="192"/>
        <end position="230"/>
    </location>
</feature>
<protein>
    <recommendedName>
        <fullName evidence="2">non-specific serine/threonine protein kinase</fullName>
        <ecNumber evidence="2">2.7.11.1</ecNumber>
    </recommendedName>
</protein>
<feature type="compositionally biased region" description="Low complexity" evidence="9">
    <location>
        <begin position="320"/>
        <end position="332"/>
    </location>
</feature>
<evidence type="ECO:0000256" key="2">
    <source>
        <dbReference type="ARBA" id="ARBA00012513"/>
    </source>
</evidence>
<dbReference type="Proteomes" id="UP001150925">
    <property type="component" value="Unassembled WGS sequence"/>
</dbReference>
<comment type="caution">
    <text evidence="12">The sequence shown here is derived from an EMBL/GenBank/DDBJ whole genome shotgun (WGS) entry which is preliminary data.</text>
</comment>
<comment type="catalytic activity">
    <reaction evidence="8">
        <text>L-seryl-[protein] + ATP = O-phospho-L-seryl-[protein] + ADP + H(+)</text>
        <dbReference type="Rhea" id="RHEA:17989"/>
        <dbReference type="Rhea" id="RHEA-COMP:9863"/>
        <dbReference type="Rhea" id="RHEA-COMP:11604"/>
        <dbReference type="ChEBI" id="CHEBI:15378"/>
        <dbReference type="ChEBI" id="CHEBI:29999"/>
        <dbReference type="ChEBI" id="CHEBI:30616"/>
        <dbReference type="ChEBI" id="CHEBI:83421"/>
        <dbReference type="ChEBI" id="CHEBI:456216"/>
        <dbReference type="EC" id="2.7.11.1"/>
    </reaction>
</comment>
<evidence type="ECO:0000313" key="12">
    <source>
        <dbReference type="EMBL" id="KAJ1956392.1"/>
    </source>
</evidence>
<dbReference type="AlphaFoldDB" id="A0A9W8AMF7"/>
<feature type="compositionally biased region" description="Polar residues" evidence="9">
    <location>
        <begin position="109"/>
        <end position="125"/>
    </location>
</feature>
<keyword evidence="12" id="KW-0418">Kinase</keyword>
<evidence type="ECO:0000256" key="4">
    <source>
        <dbReference type="ARBA" id="ARBA00022840"/>
    </source>
</evidence>
<dbReference type="EC" id="2.7.11.1" evidence="2"/>
<dbReference type="InterPro" id="IPR032270">
    <property type="entry name" value="AMPK_C"/>
</dbReference>
<feature type="region of interest" description="Disordered" evidence="9">
    <location>
        <begin position="308"/>
        <end position="362"/>
    </location>
</feature>
<keyword evidence="13" id="KW-1185">Reference proteome</keyword>
<keyword evidence="4" id="KW-0067">ATP-binding</keyword>
<keyword evidence="3" id="KW-0547">Nucleotide-binding</keyword>
<dbReference type="GO" id="GO:0005634">
    <property type="term" value="C:nucleus"/>
    <property type="evidence" value="ECO:0007669"/>
    <property type="project" value="UniProtKB-SubCell"/>
</dbReference>
<name>A0A9W8AMF7_9FUNG</name>
<dbReference type="Pfam" id="PF16579">
    <property type="entry name" value="AdenylateSensor"/>
    <property type="match status" value="1"/>
</dbReference>
<evidence type="ECO:0000256" key="6">
    <source>
        <dbReference type="ARBA" id="ARBA00023277"/>
    </source>
</evidence>
<evidence type="ECO:0000256" key="7">
    <source>
        <dbReference type="ARBA" id="ARBA00047899"/>
    </source>
</evidence>
<evidence type="ECO:0000256" key="1">
    <source>
        <dbReference type="ARBA" id="ARBA00004123"/>
    </source>
</evidence>
<evidence type="ECO:0000259" key="10">
    <source>
        <dbReference type="Pfam" id="PF08587"/>
    </source>
</evidence>
<feature type="region of interest" description="Disordered" evidence="9">
    <location>
        <begin position="256"/>
        <end position="277"/>
    </location>
</feature>
<organism evidence="12 13">
    <name type="scientific">Dispira parvispora</name>
    <dbReference type="NCBI Taxonomy" id="1520584"/>
    <lineage>
        <taxon>Eukaryota</taxon>
        <taxon>Fungi</taxon>
        <taxon>Fungi incertae sedis</taxon>
        <taxon>Zoopagomycota</taxon>
        <taxon>Kickxellomycotina</taxon>
        <taxon>Dimargaritomycetes</taxon>
        <taxon>Dimargaritales</taxon>
        <taxon>Dimargaritaceae</taxon>
        <taxon>Dispira</taxon>
    </lineage>
</organism>
<feature type="region of interest" description="Disordered" evidence="9">
    <location>
        <begin position="85"/>
        <end position="149"/>
    </location>
</feature>
<gene>
    <name evidence="12" type="primary">SNF1_2</name>
    <name evidence="12" type="ORF">IWQ62_005309</name>
</gene>
<evidence type="ECO:0000256" key="5">
    <source>
        <dbReference type="ARBA" id="ARBA00023242"/>
    </source>
</evidence>
<keyword evidence="6" id="KW-0119">Carbohydrate metabolism</keyword>
<feature type="compositionally biased region" description="Low complexity" evidence="9">
    <location>
        <begin position="97"/>
        <end position="108"/>
    </location>
</feature>
<feature type="non-terminal residue" evidence="12">
    <location>
        <position position="1"/>
    </location>
</feature>
<dbReference type="GO" id="GO:0005524">
    <property type="term" value="F:ATP binding"/>
    <property type="evidence" value="ECO:0007669"/>
    <property type="project" value="UniProtKB-KW"/>
</dbReference>
<dbReference type="InterPro" id="IPR013896">
    <property type="entry name" value="SNF1_UBA"/>
</dbReference>
<dbReference type="GO" id="GO:0004674">
    <property type="term" value="F:protein serine/threonine kinase activity"/>
    <property type="evidence" value="ECO:0007669"/>
    <property type="project" value="UniProtKB-EC"/>
</dbReference>
<dbReference type="Gene3D" id="1.10.8.10">
    <property type="entry name" value="DNA helicase RuvA subunit, C-terminal domain"/>
    <property type="match status" value="1"/>
</dbReference>
<comment type="catalytic activity">
    <reaction evidence="7">
        <text>L-threonyl-[protein] + ATP = O-phospho-L-threonyl-[protein] + ADP + H(+)</text>
        <dbReference type="Rhea" id="RHEA:46608"/>
        <dbReference type="Rhea" id="RHEA-COMP:11060"/>
        <dbReference type="Rhea" id="RHEA-COMP:11605"/>
        <dbReference type="ChEBI" id="CHEBI:15378"/>
        <dbReference type="ChEBI" id="CHEBI:30013"/>
        <dbReference type="ChEBI" id="CHEBI:30616"/>
        <dbReference type="ChEBI" id="CHEBI:61977"/>
        <dbReference type="ChEBI" id="CHEBI:456216"/>
        <dbReference type="EC" id="2.7.11.1"/>
    </reaction>
</comment>
<feature type="compositionally biased region" description="Low complexity" evidence="9">
    <location>
        <begin position="203"/>
        <end position="214"/>
    </location>
</feature>
<keyword evidence="12" id="KW-0808">Transferase</keyword>
<evidence type="ECO:0000256" key="3">
    <source>
        <dbReference type="ARBA" id="ARBA00022741"/>
    </source>
</evidence>
<evidence type="ECO:0000259" key="11">
    <source>
        <dbReference type="Pfam" id="PF16579"/>
    </source>
</evidence>
<feature type="domain" description="AMPK C-terminal adenylate sensor" evidence="11">
    <location>
        <begin position="355"/>
        <end position="444"/>
    </location>
</feature>
<dbReference type="CDD" id="cd12122">
    <property type="entry name" value="AMPKA_C"/>
    <property type="match status" value="1"/>
</dbReference>
<dbReference type="OrthoDB" id="193931at2759"/>
<feature type="compositionally biased region" description="Polar residues" evidence="9">
    <location>
        <begin position="192"/>
        <end position="202"/>
    </location>
</feature>
<comment type="subcellular location">
    <subcellularLocation>
        <location evidence="1">Nucleus</location>
    </subcellularLocation>
</comment>
<dbReference type="Gene3D" id="3.30.310.80">
    <property type="entry name" value="Kinase associated domain 1, KA1"/>
    <property type="match status" value="1"/>
</dbReference>
<evidence type="ECO:0000256" key="9">
    <source>
        <dbReference type="SAM" id="MobiDB-lite"/>
    </source>
</evidence>
<dbReference type="EMBL" id="JANBPY010002134">
    <property type="protein sequence ID" value="KAJ1956392.1"/>
    <property type="molecule type" value="Genomic_DNA"/>
</dbReference>
<dbReference type="Pfam" id="PF08587">
    <property type="entry name" value="UBA_2"/>
    <property type="match status" value="1"/>
</dbReference>
<dbReference type="InterPro" id="IPR028375">
    <property type="entry name" value="KA1/Ssp2_C"/>
</dbReference>
<proteinExistence type="predicted"/>
<accession>A0A9W8AMF7</accession>
<evidence type="ECO:0000256" key="8">
    <source>
        <dbReference type="ARBA" id="ARBA00048679"/>
    </source>
</evidence>
<sequence>EDIDTTTSIDDNVVNQLVKKLPYTVDAVLAALRNPQPDPTTHHIKVAYQLVADQNRIVQDLRHTNSSQLQNYTFGSSPPAWNAVPSSVSNYPGGEDTGLPGTTTLSGTISAPSSRRGRSQTTSVGPQAPHSRVAAETPDYMDEEDPSSISVLSSSLPQQFVLPQQARAAHAAALAQGSVKAGNPLERIRSQASTVAADSMTESAPSAASSPMSAQGVSPVKPPPIAIPGRANQVLPSTQEADEGAMEEGQTETFAFSPHSTVPHSLGKSPVPGTHGNALLEHAATPLIGRSKAPQFPTSYQAYQQSVAELEGSGGKPDQIPVSVPIPVVPSSRPNPHGDGLQPTSTSKASRRPPRWHFGIRSRNPPREIMEEIYKTLRALGIQWKPFDAWHVRCRYIYPDTPPTDRPQPCLNPHSTGYVSGLVVKFDMQLYKIDSTNYLVDFKYVPPAHQSQAIFGKDGPGPPPFGGSTQVPGIPLGKDGTAADHDTLHLLGQSLPMTLQDPALNASANEPVIHSIFPFFHVCVSLITKLAA</sequence>
<dbReference type="SUPFAM" id="SSF103243">
    <property type="entry name" value="KA1-like"/>
    <property type="match status" value="1"/>
</dbReference>
<keyword evidence="5" id="KW-0539">Nucleus</keyword>
<reference evidence="12" key="1">
    <citation type="submission" date="2022-07" db="EMBL/GenBank/DDBJ databases">
        <title>Phylogenomic reconstructions and comparative analyses of Kickxellomycotina fungi.</title>
        <authorList>
            <person name="Reynolds N.K."/>
            <person name="Stajich J.E."/>
            <person name="Barry K."/>
            <person name="Grigoriev I.V."/>
            <person name="Crous P."/>
            <person name="Smith M.E."/>
        </authorList>
    </citation>
    <scope>NUCLEOTIDE SEQUENCE</scope>
    <source>
        <strain evidence="12">RSA 1196</strain>
    </source>
</reference>
<feature type="domain" description="Carbon catabolite-derepressing protein kinase ubiquitin-associated" evidence="10">
    <location>
        <begin position="9"/>
        <end position="53"/>
    </location>
</feature>
<feature type="compositionally biased region" description="Basic residues" evidence="9">
    <location>
        <begin position="349"/>
        <end position="360"/>
    </location>
</feature>